<protein>
    <submittedName>
        <fullName evidence="1">Uncharacterized protein</fullName>
    </submittedName>
</protein>
<sequence>DGDGHVTVYCPREEKIVHDESIVQSPITAISVYHCMHTGSKKLFNIIITASKNRVISLCSYSDGKLSMVSQWESAVHNPQAVYCIEEKKRISLRVVVVGHHAQTLYFCLDPLFKLHGEPTKEGRRNTFLVSANPIQLEYEMSGQSMR</sequence>
<proteinExistence type="predicted"/>
<evidence type="ECO:0000313" key="1">
    <source>
        <dbReference type="EMBL" id="GMT25112.1"/>
    </source>
</evidence>
<accession>A0AAV5W2E2</accession>
<reference evidence="1" key="1">
    <citation type="submission" date="2023-10" db="EMBL/GenBank/DDBJ databases">
        <title>Genome assembly of Pristionchus species.</title>
        <authorList>
            <person name="Yoshida K."/>
            <person name="Sommer R.J."/>
        </authorList>
    </citation>
    <scope>NUCLEOTIDE SEQUENCE</scope>
    <source>
        <strain evidence="1">RS5133</strain>
    </source>
</reference>
<comment type="caution">
    <text evidence="1">The sequence shown here is derived from an EMBL/GenBank/DDBJ whole genome shotgun (WGS) entry which is preliminary data.</text>
</comment>
<name>A0AAV5W2E2_9BILA</name>
<dbReference type="Proteomes" id="UP001432322">
    <property type="component" value="Unassembled WGS sequence"/>
</dbReference>
<gene>
    <name evidence="1" type="ORF">PFISCL1PPCAC_16409</name>
</gene>
<feature type="non-terminal residue" evidence="1">
    <location>
        <position position="1"/>
    </location>
</feature>
<evidence type="ECO:0000313" key="2">
    <source>
        <dbReference type="Proteomes" id="UP001432322"/>
    </source>
</evidence>
<keyword evidence="2" id="KW-1185">Reference proteome</keyword>
<dbReference type="AlphaFoldDB" id="A0AAV5W2E2"/>
<organism evidence="1 2">
    <name type="scientific">Pristionchus fissidentatus</name>
    <dbReference type="NCBI Taxonomy" id="1538716"/>
    <lineage>
        <taxon>Eukaryota</taxon>
        <taxon>Metazoa</taxon>
        <taxon>Ecdysozoa</taxon>
        <taxon>Nematoda</taxon>
        <taxon>Chromadorea</taxon>
        <taxon>Rhabditida</taxon>
        <taxon>Rhabditina</taxon>
        <taxon>Diplogasteromorpha</taxon>
        <taxon>Diplogasteroidea</taxon>
        <taxon>Neodiplogasteridae</taxon>
        <taxon>Pristionchus</taxon>
    </lineage>
</organism>
<dbReference type="EMBL" id="BTSY01000004">
    <property type="protein sequence ID" value="GMT25112.1"/>
    <property type="molecule type" value="Genomic_DNA"/>
</dbReference>